<name>A0A9Y2IG47_9PSEU</name>
<dbReference type="EMBL" id="CP127294">
    <property type="protein sequence ID" value="WIX78525.1"/>
    <property type="molecule type" value="Genomic_DNA"/>
</dbReference>
<organism evidence="1 2">
    <name type="scientific">Amycolatopsis carbonis</name>
    <dbReference type="NCBI Taxonomy" id="715471"/>
    <lineage>
        <taxon>Bacteria</taxon>
        <taxon>Bacillati</taxon>
        <taxon>Actinomycetota</taxon>
        <taxon>Actinomycetes</taxon>
        <taxon>Pseudonocardiales</taxon>
        <taxon>Pseudonocardiaceae</taxon>
        <taxon>Amycolatopsis</taxon>
    </lineage>
</organism>
<gene>
    <name evidence="1" type="ORF">QRX50_45475</name>
</gene>
<dbReference type="KEGG" id="acab:QRX50_45475"/>
<dbReference type="Proteomes" id="UP001236014">
    <property type="component" value="Chromosome"/>
</dbReference>
<reference evidence="1 2" key="1">
    <citation type="submission" date="2023-06" db="EMBL/GenBank/DDBJ databases">
        <authorList>
            <person name="Oyuntsetseg B."/>
            <person name="Kim S.B."/>
        </authorList>
    </citation>
    <scope>NUCLEOTIDE SEQUENCE [LARGE SCALE GENOMIC DNA]</scope>
    <source>
        <strain evidence="1 2">2-15</strain>
    </source>
</reference>
<keyword evidence="2" id="KW-1185">Reference proteome</keyword>
<dbReference type="RefSeq" id="WP_285969240.1">
    <property type="nucleotide sequence ID" value="NZ_CP127294.1"/>
</dbReference>
<dbReference type="AlphaFoldDB" id="A0A9Y2IG47"/>
<evidence type="ECO:0000313" key="1">
    <source>
        <dbReference type="EMBL" id="WIX78525.1"/>
    </source>
</evidence>
<protein>
    <recommendedName>
        <fullName evidence="3">ESX-1 secretion-associated protein</fullName>
    </recommendedName>
</protein>
<evidence type="ECO:0000313" key="2">
    <source>
        <dbReference type="Proteomes" id="UP001236014"/>
    </source>
</evidence>
<sequence>MSDFDVHTDVMREYADVVDGLHAQVGKIKDYMRTTACDKSGFTGLFALLQPVVDLVGNLYGSTLDFGDNRLTSLSQGVRSAADSYDHHDGQVAATLKEFGIAIDEVGAPGAK</sequence>
<evidence type="ECO:0008006" key="3">
    <source>
        <dbReference type="Google" id="ProtNLM"/>
    </source>
</evidence>
<proteinExistence type="predicted"/>
<accession>A0A9Y2IG47</accession>